<organism evidence="2 3">
    <name type="scientific">Pirellula staleyi (strain ATCC 27377 / DSM 6068 / ICPB 4128)</name>
    <name type="common">Pirella staleyi</name>
    <dbReference type="NCBI Taxonomy" id="530564"/>
    <lineage>
        <taxon>Bacteria</taxon>
        <taxon>Pseudomonadati</taxon>
        <taxon>Planctomycetota</taxon>
        <taxon>Planctomycetia</taxon>
        <taxon>Pirellulales</taxon>
        <taxon>Pirellulaceae</taxon>
        <taxon>Pirellula</taxon>
    </lineage>
</organism>
<feature type="domain" description="S-adenosyl-l-methionine hydroxide adenosyltransferase C-terminal" evidence="1">
    <location>
        <begin position="16"/>
        <end position="91"/>
    </location>
</feature>
<keyword evidence="3" id="KW-1185">Reference proteome</keyword>
<evidence type="ECO:0000313" key="3">
    <source>
        <dbReference type="Proteomes" id="UP000001887"/>
    </source>
</evidence>
<dbReference type="KEGG" id="psl:Psta_4033"/>
<proteinExistence type="predicted"/>
<evidence type="ECO:0000259" key="1">
    <source>
        <dbReference type="Pfam" id="PF20257"/>
    </source>
</evidence>
<dbReference type="InterPro" id="IPR023227">
    <property type="entry name" value="SAM_OH_AdoTrfase_C_sf"/>
</dbReference>
<dbReference type="Pfam" id="PF20257">
    <property type="entry name" value="SAM_HAT_C"/>
    <property type="match status" value="1"/>
</dbReference>
<dbReference type="EMBL" id="CP001848">
    <property type="protein sequence ID" value="ADB18686.1"/>
    <property type="molecule type" value="Genomic_DNA"/>
</dbReference>
<dbReference type="OrthoDB" id="278624at2"/>
<dbReference type="Gene3D" id="2.40.30.90">
    <property type="entry name" value="Bacterial fluorinating enzyme like"/>
    <property type="match status" value="1"/>
</dbReference>
<dbReference type="SUPFAM" id="SSF101852">
    <property type="entry name" value="Bacterial fluorinating enzyme, C-terminal domain"/>
    <property type="match status" value="1"/>
</dbReference>
<gene>
    <name evidence="2" type="ordered locus">Psta_4033</name>
</gene>
<dbReference type="InterPro" id="IPR046470">
    <property type="entry name" value="SAM_HAT_C"/>
</dbReference>
<reference evidence="2 3" key="1">
    <citation type="journal article" date="2009" name="Stand. Genomic Sci.">
        <title>Complete genome sequence of Pirellula staleyi type strain (ATCC 27377).</title>
        <authorList>
            <person name="Clum A."/>
            <person name="Tindall B.J."/>
            <person name="Sikorski J."/>
            <person name="Ivanova N."/>
            <person name="Mavrommatis K."/>
            <person name="Lucas S."/>
            <person name="Glavina del Rio T."/>
            <person name="Nolan M."/>
            <person name="Chen F."/>
            <person name="Tice H."/>
            <person name="Pitluck S."/>
            <person name="Cheng J.F."/>
            <person name="Chertkov O."/>
            <person name="Brettin T."/>
            <person name="Han C."/>
            <person name="Detter J.C."/>
            <person name="Kuske C."/>
            <person name="Bruce D."/>
            <person name="Goodwin L."/>
            <person name="Ovchinikova G."/>
            <person name="Pati A."/>
            <person name="Mikhailova N."/>
            <person name="Chen A."/>
            <person name="Palaniappan K."/>
            <person name="Land M."/>
            <person name="Hauser L."/>
            <person name="Chang Y.J."/>
            <person name="Jeffries C.D."/>
            <person name="Chain P."/>
            <person name="Rohde M."/>
            <person name="Goker M."/>
            <person name="Bristow J."/>
            <person name="Eisen J.A."/>
            <person name="Markowitz V."/>
            <person name="Hugenholtz P."/>
            <person name="Kyrpides N.C."/>
            <person name="Klenk H.P."/>
            <person name="Lapidus A."/>
        </authorList>
    </citation>
    <scope>NUCLEOTIDE SEQUENCE [LARGE SCALE GENOMIC DNA]</scope>
    <source>
        <strain evidence="3">ATCC 27377 / DSM 6068 / ICPB 4128</strain>
    </source>
</reference>
<dbReference type="AlphaFoldDB" id="D2R2V3"/>
<accession>D2R2V3</accession>
<name>D2R2V3_PIRSD</name>
<dbReference type="HOGENOM" id="CLU_2370397_0_0_0"/>
<sequence>MPGKIEGTIVAFSSDGNLVSDIPNSSLAGAPRGENVLIACDEHETIGLFEPGHGQPDMTLLALLGESGFLELTIVSDSAKIMLGVSRGTPIVVKW</sequence>
<dbReference type="STRING" id="530564.Psta_4033"/>
<dbReference type="Proteomes" id="UP000001887">
    <property type="component" value="Chromosome"/>
</dbReference>
<protein>
    <recommendedName>
        <fullName evidence="1">S-adenosyl-l-methionine hydroxide adenosyltransferase C-terminal domain-containing protein</fullName>
    </recommendedName>
</protein>
<evidence type="ECO:0000313" key="2">
    <source>
        <dbReference type="EMBL" id="ADB18686.1"/>
    </source>
</evidence>
<dbReference type="eggNOG" id="COG1912">
    <property type="taxonomic scope" value="Bacteria"/>
</dbReference>